<dbReference type="AlphaFoldDB" id="A0A804JSU6"/>
<proteinExistence type="predicted"/>
<accession>A0A804JSU6</accession>
<evidence type="ECO:0000313" key="5">
    <source>
        <dbReference type="Proteomes" id="UP000012960"/>
    </source>
</evidence>
<evidence type="ECO:0000313" key="3">
    <source>
        <dbReference type="EMBL" id="CAG1855793.1"/>
    </source>
</evidence>
<feature type="region of interest" description="Disordered" evidence="1">
    <location>
        <begin position="87"/>
        <end position="107"/>
    </location>
</feature>
<gene>
    <name evidence="3" type="ORF">GSMUA_48450.1</name>
</gene>
<dbReference type="InterPro" id="IPR036885">
    <property type="entry name" value="SWIB_MDM2_dom_sf"/>
</dbReference>
<dbReference type="SUPFAM" id="SSF47592">
    <property type="entry name" value="SWIB/MDM2 domain"/>
    <property type="match status" value="1"/>
</dbReference>
<evidence type="ECO:0000259" key="2">
    <source>
        <dbReference type="Pfam" id="PF08766"/>
    </source>
</evidence>
<keyword evidence="5" id="KW-1185">Reference proteome</keyword>
<sequence length="282" mass="30221">MYSASFKTASRVFLLPRIAVGWCGTRAIAPVSDHEIASCVDPLLRQSDPATASVAGVVRRFEAKLGLDLSHKAAAFTRDQIELLLGSSRSPAPSSHSQPPFHQQHPAAPHNPYIFLHHLPRQQQITPPKPISSAAVATPATFPNQHSPGIVFHHPPPPLPSAAVVAAYHLQQQLHLVAQGVPTAVRPLTVSAAAQKERCPFSDFVCAPLLLDEGGDERPCGSCKMSGPGGLNTVCGVSPELQLIVGEAAMSRTQIPLSLWAYIRKTIFNILLTRVRSSATMN</sequence>
<dbReference type="PANTHER" id="PTHR13844">
    <property type="entry name" value="SWI/SNF-RELATED MATRIX-ASSOCIATED ACTIN-DEPENDENT REGULATOR OF CHROMATIN SUBFAMILY D"/>
    <property type="match status" value="1"/>
</dbReference>
<dbReference type="EnsemblPlants" id="Ma07_t06380.1">
    <property type="protein sequence ID" value="Ma07_p06380.1"/>
    <property type="gene ID" value="Ma07_g06380"/>
</dbReference>
<dbReference type="Proteomes" id="UP000012960">
    <property type="component" value="Unplaced"/>
</dbReference>
<dbReference type="GO" id="GO:0005634">
    <property type="term" value="C:nucleus"/>
    <property type="evidence" value="ECO:0000318"/>
    <property type="project" value="GO_Central"/>
</dbReference>
<evidence type="ECO:0000256" key="1">
    <source>
        <dbReference type="SAM" id="MobiDB-lite"/>
    </source>
</evidence>
<dbReference type="EMBL" id="HG996473">
    <property type="protein sequence ID" value="CAG1855793.1"/>
    <property type="molecule type" value="Genomic_DNA"/>
</dbReference>
<reference evidence="3" key="1">
    <citation type="submission" date="2021-03" db="EMBL/GenBank/DDBJ databases">
        <authorList>
            <consortium name="Genoscope - CEA"/>
            <person name="William W."/>
        </authorList>
    </citation>
    <scope>NUCLEOTIDE SEQUENCE</scope>
    <source>
        <strain evidence="3">Doubled-haploid Pahang</strain>
    </source>
</reference>
<feature type="domain" description="DEK-C" evidence="2">
    <location>
        <begin position="31"/>
        <end position="85"/>
    </location>
</feature>
<dbReference type="InParanoid" id="A0A804JSU6"/>
<dbReference type="InterPro" id="IPR014876">
    <property type="entry name" value="DEK_C"/>
</dbReference>
<dbReference type="Pfam" id="PF08766">
    <property type="entry name" value="DEK_C"/>
    <property type="match status" value="1"/>
</dbReference>
<organism evidence="4 5">
    <name type="scientific">Musa acuminata subsp. malaccensis</name>
    <name type="common">Wild banana</name>
    <name type="synonym">Musa malaccensis</name>
    <dbReference type="NCBI Taxonomy" id="214687"/>
    <lineage>
        <taxon>Eukaryota</taxon>
        <taxon>Viridiplantae</taxon>
        <taxon>Streptophyta</taxon>
        <taxon>Embryophyta</taxon>
        <taxon>Tracheophyta</taxon>
        <taxon>Spermatophyta</taxon>
        <taxon>Magnoliopsida</taxon>
        <taxon>Liliopsida</taxon>
        <taxon>Zingiberales</taxon>
        <taxon>Musaceae</taxon>
        <taxon>Musa</taxon>
    </lineage>
</organism>
<protein>
    <submittedName>
        <fullName evidence="3">(wild Malaysian banana) hypothetical protein</fullName>
    </submittedName>
</protein>
<reference evidence="4" key="2">
    <citation type="submission" date="2021-05" db="UniProtKB">
        <authorList>
            <consortium name="EnsemblPlants"/>
        </authorList>
    </citation>
    <scope>IDENTIFICATION</scope>
    <source>
        <strain evidence="4">subsp. malaccensis</strain>
    </source>
</reference>
<evidence type="ECO:0000313" key="4">
    <source>
        <dbReference type="EnsemblPlants" id="Ma07_p06380.1"/>
    </source>
</evidence>
<dbReference type="Gramene" id="Ma07_t06380.1">
    <property type="protein sequence ID" value="Ma07_p06380.1"/>
    <property type="gene ID" value="Ma07_g06380"/>
</dbReference>
<name>A0A804JSU6_MUSAM</name>